<keyword evidence="1" id="KW-0812">Transmembrane</keyword>
<dbReference type="AlphaFoldDB" id="A0A7W7RR15"/>
<evidence type="ECO:0008006" key="4">
    <source>
        <dbReference type="Google" id="ProtNLM"/>
    </source>
</evidence>
<evidence type="ECO:0000256" key="1">
    <source>
        <dbReference type="SAM" id="Phobius"/>
    </source>
</evidence>
<evidence type="ECO:0000313" key="3">
    <source>
        <dbReference type="Proteomes" id="UP000534286"/>
    </source>
</evidence>
<evidence type="ECO:0000313" key="2">
    <source>
        <dbReference type="EMBL" id="MBB4935981.1"/>
    </source>
</evidence>
<feature type="transmembrane region" description="Helical" evidence="1">
    <location>
        <begin position="20"/>
        <end position="35"/>
    </location>
</feature>
<dbReference type="Proteomes" id="UP000534286">
    <property type="component" value="Unassembled WGS sequence"/>
</dbReference>
<keyword evidence="1" id="KW-1133">Transmembrane helix</keyword>
<comment type="caution">
    <text evidence="2">The sequence shown here is derived from an EMBL/GenBank/DDBJ whole genome shotgun (WGS) entry which is preliminary data.</text>
</comment>
<protein>
    <recommendedName>
        <fullName evidence="4">Transposase DDE domain-containing protein</fullName>
    </recommendedName>
</protein>
<dbReference type="EMBL" id="JACHJU010000001">
    <property type="protein sequence ID" value="MBB4935981.1"/>
    <property type="molecule type" value="Genomic_DNA"/>
</dbReference>
<organism evidence="2 3">
    <name type="scientific">Streptosporangium album</name>
    <dbReference type="NCBI Taxonomy" id="47479"/>
    <lineage>
        <taxon>Bacteria</taxon>
        <taxon>Bacillati</taxon>
        <taxon>Actinomycetota</taxon>
        <taxon>Actinomycetes</taxon>
        <taxon>Streptosporangiales</taxon>
        <taxon>Streptosporangiaceae</taxon>
        <taxon>Streptosporangium</taxon>
    </lineage>
</organism>
<reference evidence="2 3" key="1">
    <citation type="submission" date="2020-08" db="EMBL/GenBank/DDBJ databases">
        <title>Sequencing the genomes of 1000 actinobacteria strains.</title>
        <authorList>
            <person name="Klenk H.-P."/>
        </authorList>
    </citation>
    <scope>NUCLEOTIDE SEQUENCE [LARGE SCALE GENOMIC DNA]</scope>
    <source>
        <strain evidence="2 3">DSM 43023</strain>
    </source>
</reference>
<keyword evidence="1" id="KW-0472">Membrane</keyword>
<sequence length="54" mass="6573">MNGYGRIRRCTDRDGQIVDFYLYLAAALVTVRQLIQRARKRYRWDIRPTTKRLK</sequence>
<proteinExistence type="predicted"/>
<gene>
    <name evidence="2" type="ORF">FHR32_000286</name>
</gene>
<name>A0A7W7RR15_9ACTN</name>
<accession>A0A7W7RR15</accession>
<keyword evidence="3" id="KW-1185">Reference proteome</keyword>